<dbReference type="GO" id="GO:0008658">
    <property type="term" value="F:penicillin binding"/>
    <property type="evidence" value="ECO:0007669"/>
    <property type="project" value="InterPro"/>
</dbReference>
<dbReference type="InterPro" id="IPR050515">
    <property type="entry name" value="Beta-lactam/transpept"/>
</dbReference>
<reference evidence="14 15" key="1">
    <citation type="submission" date="2014-02" db="EMBL/GenBank/DDBJ databases">
        <authorList>
            <person name="Chen C."/>
            <person name="Conrad T.A."/>
            <person name="Zhou Z."/>
            <person name="Lai Z."/>
            <person name="Zhong G."/>
        </authorList>
    </citation>
    <scope>NUCLEOTIDE SEQUENCE [LARGE SCALE GENOMIC DNA]</scope>
    <source>
        <strain evidence="14 15">Nigg3-28</strain>
    </source>
</reference>
<evidence type="ECO:0000313" key="15">
    <source>
        <dbReference type="Proteomes" id="UP000260363"/>
    </source>
</evidence>
<keyword evidence="9 11" id="KW-0472">Membrane</keyword>
<dbReference type="InterPro" id="IPR036138">
    <property type="entry name" value="PBP_dimer_sf"/>
</dbReference>
<dbReference type="EMBL" id="CP007217">
    <property type="protein sequence ID" value="AJR10158.1"/>
    <property type="molecule type" value="Genomic_DNA"/>
</dbReference>
<dbReference type="PANTHER" id="PTHR30627:SF2">
    <property type="entry name" value="PEPTIDOGLYCAN D,D-TRANSPEPTIDASE MRDA"/>
    <property type="match status" value="1"/>
</dbReference>
<feature type="domain" description="Penicillin-binding protein transpeptidase" evidence="12">
    <location>
        <begin position="836"/>
        <end position="1051"/>
    </location>
</feature>
<dbReference type="InterPro" id="IPR005311">
    <property type="entry name" value="PBP_dimer"/>
</dbReference>
<dbReference type="KEGG" id="cmg:NC81_00290"/>
<evidence type="ECO:0000256" key="7">
    <source>
        <dbReference type="ARBA" id="ARBA00022984"/>
    </source>
</evidence>
<dbReference type="Gene3D" id="3.40.710.10">
    <property type="entry name" value="DD-peptidase/beta-lactamase superfamily"/>
    <property type="match status" value="2"/>
</dbReference>
<feature type="transmembrane region" description="Helical" evidence="11">
    <location>
        <begin position="18"/>
        <end position="37"/>
    </location>
</feature>
<dbReference type="PATRIC" id="fig|83560.10.peg.54"/>
<protein>
    <submittedName>
        <fullName evidence="14">Peptidase</fullName>
    </submittedName>
</protein>
<dbReference type="SUPFAM" id="SSF56519">
    <property type="entry name" value="Penicillin binding protein dimerisation domain"/>
    <property type="match status" value="1"/>
</dbReference>
<evidence type="ECO:0000256" key="9">
    <source>
        <dbReference type="ARBA" id="ARBA00023136"/>
    </source>
</evidence>
<keyword evidence="5 11" id="KW-0812">Transmembrane</keyword>
<organism evidence="14 15">
    <name type="scientific">Chlamydia muridarum</name>
    <dbReference type="NCBI Taxonomy" id="83560"/>
    <lineage>
        <taxon>Bacteria</taxon>
        <taxon>Pseudomonadati</taxon>
        <taxon>Chlamydiota</taxon>
        <taxon>Chlamydiia</taxon>
        <taxon>Chlamydiales</taxon>
        <taxon>Chlamydiaceae</taxon>
        <taxon>Chlamydia/Chlamydophila group</taxon>
        <taxon>Chlamydia</taxon>
    </lineage>
</organism>
<dbReference type="PANTHER" id="PTHR30627">
    <property type="entry name" value="PEPTIDOGLYCAN D,D-TRANSPEPTIDASE"/>
    <property type="match status" value="1"/>
</dbReference>
<keyword evidence="4" id="KW-0378">Hydrolase</keyword>
<dbReference type="Pfam" id="PF03717">
    <property type="entry name" value="PBP_dimer"/>
    <property type="match status" value="1"/>
</dbReference>
<name>A0A069ZZH6_CHLMR</name>
<dbReference type="Pfam" id="PF00905">
    <property type="entry name" value="Transpeptidase"/>
    <property type="match status" value="2"/>
</dbReference>
<accession>A0A069ZZH6</accession>
<keyword evidence="3" id="KW-1003">Cell membrane</keyword>
<dbReference type="GO" id="GO:0071972">
    <property type="term" value="F:peptidoglycan L,D-transpeptidase activity"/>
    <property type="evidence" value="ECO:0007669"/>
    <property type="project" value="TreeGrafter"/>
</dbReference>
<evidence type="ECO:0000256" key="8">
    <source>
        <dbReference type="ARBA" id="ARBA00022989"/>
    </source>
</evidence>
<dbReference type="Proteomes" id="UP000260363">
    <property type="component" value="Chromosome"/>
</dbReference>
<evidence type="ECO:0000259" key="13">
    <source>
        <dbReference type="Pfam" id="PF03717"/>
    </source>
</evidence>
<dbReference type="KEGG" id="cmx:DNC_00290"/>
<dbReference type="GO" id="GO:0071555">
    <property type="term" value="P:cell wall organization"/>
    <property type="evidence" value="ECO:0007669"/>
    <property type="project" value="UniProtKB-KW"/>
</dbReference>
<evidence type="ECO:0000259" key="12">
    <source>
        <dbReference type="Pfam" id="PF00905"/>
    </source>
</evidence>
<feature type="domain" description="Penicillin-binding protein transpeptidase" evidence="12">
    <location>
        <begin position="350"/>
        <end position="381"/>
    </location>
</feature>
<dbReference type="GO" id="GO:0008360">
    <property type="term" value="P:regulation of cell shape"/>
    <property type="evidence" value="ECO:0007669"/>
    <property type="project" value="UniProtKB-KW"/>
</dbReference>
<dbReference type="AlphaFoldDB" id="A0A069ZZH6"/>
<dbReference type="FunFam" id="3.40.710.10:FF:000105">
    <property type="entry name" value="Penicillin-binding protein, putative"/>
    <property type="match status" value="1"/>
</dbReference>
<dbReference type="GO" id="GO:0009252">
    <property type="term" value="P:peptidoglycan biosynthetic process"/>
    <property type="evidence" value="ECO:0007669"/>
    <property type="project" value="UniProtKB-KW"/>
</dbReference>
<dbReference type="RefSeq" id="WP_010229238.1">
    <property type="nucleotide sequence ID" value="NZ_CP007217.1"/>
</dbReference>
<comment type="subcellular location">
    <subcellularLocation>
        <location evidence="2">Cell membrane</location>
    </subcellularLocation>
    <subcellularLocation>
        <location evidence="1">Membrane</location>
        <topology evidence="1">Single-pass membrane protein</topology>
    </subcellularLocation>
</comment>
<evidence type="ECO:0000313" key="14">
    <source>
        <dbReference type="EMBL" id="AJR10158.1"/>
    </source>
</evidence>
<evidence type="ECO:0000256" key="10">
    <source>
        <dbReference type="ARBA" id="ARBA00023316"/>
    </source>
</evidence>
<evidence type="ECO:0000256" key="1">
    <source>
        <dbReference type="ARBA" id="ARBA00004167"/>
    </source>
</evidence>
<dbReference type="OMA" id="VERATIC"/>
<keyword evidence="6" id="KW-0133">Cell shape</keyword>
<dbReference type="SUPFAM" id="SSF56601">
    <property type="entry name" value="beta-lactamase/transpeptidase-like"/>
    <property type="match status" value="2"/>
</dbReference>
<evidence type="ECO:0000256" key="6">
    <source>
        <dbReference type="ARBA" id="ARBA00022960"/>
    </source>
</evidence>
<evidence type="ECO:0000256" key="3">
    <source>
        <dbReference type="ARBA" id="ARBA00022475"/>
    </source>
</evidence>
<evidence type="ECO:0000256" key="2">
    <source>
        <dbReference type="ARBA" id="ARBA00004236"/>
    </source>
</evidence>
<dbReference type="KEGG" id="cmm:NC80_00285"/>
<evidence type="ECO:0000256" key="11">
    <source>
        <dbReference type="SAM" id="Phobius"/>
    </source>
</evidence>
<dbReference type="GO" id="GO:0005886">
    <property type="term" value="C:plasma membrane"/>
    <property type="evidence" value="ECO:0007669"/>
    <property type="project" value="UniProtKB-SubCell"/>
</dbReference>
<proteinExistence type="predicted"/>
<evidence type="ECO:0000256" key="5">
    <source>
        <dbReference type="ARBA" id="ARBA00022692"/>
    </source>
</evidence>
<keyword evidence="10" id="KW-0961">Cell wall biogenesis/degradation</keyword>
<keyword evidence="8 11" id="KW-1133">Transmembrane helix</keyword>
<dbReference type="GeneID" id="1245583"/>
<keyword evidence="4" id="KW-0121">Carboxypeptidase</keyword>
<gene>
    <name evidence="14" type="ORF">BD36_00310</name>
</gene>
<feature type="domain" description="Penicillin-binding protein dimerisation" evidence="13">
    <location>
        <begin position="62"/>
        <end position="290"/>
    </location>
</feature>
<dbReference type="STRING" id="83560.NC80_00285"/>
<keyword evidence="4" id="KW-0645">Protease</keyword>
<sequence length="1080" mass="124452">MKRKRCRSLSVPEKANRLLVGFIIALSIITLRIWHVAVVQHEKKKEEAYRPQRRSVPEHFDRAGVCDRFGKPLAENVLQYNVGISYRAIRDIPTRVWHTDENGNKRLVPVRKDYIKKFADFLAQELHMDRDFVEDTIHAKASVLGSVPHIIQANVSERTFLKLKMLEKDWPGLHVESSVRRHYPEGRTVADLLGYVGPISAEEHRKITRELGNLRECIRAYEEGEDPKFPLGISSIDQVRKLLHELEMHAYGLNSSIGKLGVEAFCDRKLRGLIGKRSMLVDRRGNFIQEMEGSLVGSPGRKIQLTISTELQAFAHELLAEHERGEAFRDYRQWRHQQYLPPFFPWIKGGAIVAMDPKNGQILAMASSPRYDNNDFINMKDSANQEECRSSVLRWLENLEYIGEVFDRRVPLRRERLDPLTGKYFDEELSFSYRAFLDFILPDTSKVKQLLCEKGSVGLSIYLQSKVDQLLEIFDSEAKDCGLVFDVIFQKADGHEPIGEVTSLKRQKQFRKILEERSEEIQEFRKRFESLFVELPANYDKVLFLDLLRAAVDPERVSISLLSAIGHMSVLDFVDYQGHFIALRKAFAKLMENIFIDQDFAVWREEHFTDFLKQKREEELARKQRYPTPYVDYLVEERTRQYALFCQRYMDSFIAFLLSDTEIPSDDPYYRELACWRQELRSGAHPALEWREHYEFLHKRLLQTSYDLCELFAAFREFAELKRPLYGQYPLTLTRNVEQIEQDLIASFYPLYGYGYLSAHAFGQAATLGSIFKLVSAYSVLVQHLSSPEDLSKLLVIVDKQSLGYRCGKPHVGFFKDGSPINSFFKGGILPGNDYSGRGYIDLISALEMSSNPYFSLLVSEYLSDPEDLCEAARLFGFGEKTGVGLPGEYAGRVPVDVAYNRSGLYATAIGQHTLVVTPLQTAVMMSTLVNGGSVYQPSLIQGEWYEGKFFPETVKKKRDIFLPDPIVHLFKKGMHNVIWGQYGTTRFMRQRFAPEQLSRIIGKTSTAEVIARVSLDRERGRMKLKDVWFGAIGYEDEALTLPDIVVVVYLRLGEFGRDAAPMAVRMIEKWEEIRKKSLH</sequence>
<dbReference type="InterPro" id="IPR001460">
    <property type="entry name" value="PCN-bd_Tpept"/>
</dbReference>
<dbReference type="InterPro" id="IPR012338">
    <property type="entry name" value="Beta-lactam/transpept-like"/>
</dbReference>
<dbReference type="Gene3D" id="3.90.1310.10">
    <property type="entry name" value="Penicillin-binding protein 2a (Domain 2)"/>
    <property type="match status" value="1"/>
</dbReference>
<evidence type="ECO:0000256" key="4">
    <source>
        <dbReference type="ARBA" id="ARBA00022645"/>
    </source>
</evidence>
<keyword evidence="7" id="KW-0573">Peptidoglycan synthesis</keyword>